<accession>A0A4U5LNM4</accession>
<feature type="region of interest" description="Disordered" evidence="1">
    <location>
        <begin position="157"/>
        <end position="178"/>
    </location>
</feature>
<dbReference type="EMBL" id="AZBU02000015">
    <property type="protein sequence ID" value="TKR57460.1"/>
    <property type="molecule type" value="Genomic_DNA"/>
</dbReference>
<dbReference type="OrthoDB" id="10627998at2759"/>
<evidence type="ECO:0000313" key="2">
    <source>
        <dbReference type="EMBL" id="TKR57460.1"/>
    </source>
</evidence>
<proteinExistence type="predicted"/>
<name>A0A4U5LNM4_STECR</name>
<evidence type="ECO:0000256" key="1">
    <source>
        <dbReference type="SAM" id="MobiDB-lite"/>
    </source>
</evidence>
<reference evidence="2 3" key="1">
    <citation type="journal article" date="2015" name="Genome Biol.">
        <title>Comparative genomics of Steinernema reveals deeply conserved gene regulatory networks.</title>
        <authorList>
            <person name="Dillman A.R."/>
            <person name="Macchietto M."/>
            <person name="Porter C.F."/>
            <person name="Rogers A."/>
            <person name="Williams B."/>
            <person name="Antoshechkin I."/>
            <person name="Lee M.M."/>
            <person name="Goodwin Z."/>
            <person name="Lu X."/>
            <person name="Lewis E.E."/>
            <person name="Goodrich-Blair H."/>
            <person name="Stock S.P."/>
            <person name="Adams B.J."/>
            <person name="Sternberg P.W."/>
            <person name="Mortazavi A."/>
        </authorList>
    </citation>
    <scope>NUCLEOTIDE SEQUENCE [LARGE SCALE GENOMIC DNA]</scope>
    <source>
        <strain evidence="2 3">ALL</strain>
    </source>
</reference>
<keyword evidence="3" id="KW-1185">Reference proteome</keyword>
<dbReference type="Gene3D" id="2.20.100.10">
    <property type="entry name" value="Thrombospondin type-1 (TSP1) repeat"/>
    <property type="match status" value="2"/>
</dbReference>
<evidence type="ECO:0000313" key="3">
    <source>
        <dbReference type="Proteomes" id="UP000298663"/>
    </source>
</evidence>
<gene>
    <name evidence="2" type="ORF">L596_030722</name>
</gene>
<comment type="caution">
    <text evidence="2">The sequence shown here is derived from an EMBL/GenBank/DDBJ whole genome shotgun (WGS) entry which is preliminary data.</text>
</comment>
<feature type="compositionally biased region" description="Polar residues" evidence="1">
    <location>
        <begin position="167"/>
        <end position="178"/>
    </location>
</feature>
<dbReference type="AlphaFoldDB" id="A0A4U5LNM4"/>
<protein>
    <submittedName>
        <fullName evidence="2">Uncharacterized protein</fullName>
    </submittedName>
</protein>
<dbReference type="Proteomes" id="UP000298663">
    <property type="component" value="Unassembled WGS sequence"/>
</dbReference>
<reference evidence="2 3" key="2">
    <citation type="journal article" date="2019" name="G3 (Bethesda)">
        <title>Hybrid Assembly of the Genome of the Entomopathogenic Nematode Steinernema carpocapsae Identifies the X-Chromosome.</title>
        <authorList>
            <person name="Serra L."/>
            <person name="Macchietto M."/>
            <person name="Macias-Munoz A."/>
            <person name="McGill C.J."/>
            <person name="Rodriguez I.M."/>
            <person name="Rodriguez B."/>
            <person name="Murad R."/>
            <person name="Mortazavi A."/>
        </authorList>
    </citation>
    <scope>NUCLEOTIDE SEQUENCE [LARGE SCALE GENOMIC DNA]</scope>
    <source>
        <strain evidence="2 3">ALL</strain>
    </source>
</reference>
<dbReference type="SUPFAM" id="SSF82895">
    <property type="entry name" value="TSP-1 type 1 repeat"/>
    <property type="match status" value="2"/>
</dbReference>
<sequence>MLLRVSFGQVPCNTEGVWTQWEYWSDCPLQASVPQFNVQRRVRTCQITPEGCVLNNSYACSGTYVEVKNCTNLLISVTSTRPQSTITFPGPPCNPVGQWDEWGSWDQCPIIAFLPQYNVQRRVRTCHIVPQGCADSSGFSCSGSYADVRTCKSTAKTPVRTERAVPETSTPSNNGRRS</sequence>
<dbReference type="InterPro" id="IPR036383">
    <property type="entry name" value="TSP1_rpt_sf"/>
</dbReference>
<organism evidence="2 3">
    <name type="scientific">Steinernema carpocapsae</name>
    <name type="common">Entomopathogenic nematode</name>
    <dbReference type="NCBI Taxonomy" id="34508"/>
    <lineage>
        <taxon>Eukaryota</taxon>
        <taxon>Metazoa</taxon>
        <taxon>Ecdysozoa</taxon>
        <taxon>Nematoda</taxon>
        <taxon>Chromadorea</taxon>
        <taxon>Rhabditida</taxon>
        <taxon>Tylenchina</taxon>
        <taxon>Panagrolaimomorpha</taxon>
        <taxon>Strongyloidoidea</taxon>
        <taxon>Steinernematidae</taxon>
        <taxon>Steinernema</taxon>
    </lineage>
</organism>